<sequence>MRSCISSANMRANSGPISVEQDCNGDNGAVLKQLLLTGKGDVRNDHSNIKSYYQTSLANQTSSSIQSSANQLCIPLMKSKQIPELSLQRESLQGVHAAHPSHHIWVREAERWSPPVLTAPSDGRVYSPPSTPVAHIEPYVEPQVMYNPYFLWQLYSYKQSCNNNYYSLSQYQKIC</sequence>
<accession>A0ABR0B2A5</accession>
<organism evidence="1 2">
    <name type="scientific">Daphnia magna</name>
    <dbReference type="NCBI Taxonomy" id="35525"/>
    <lineage>
        <taxon>Eukaryota</taxon>
        <taxon>Metazoa</taxon>
        <taxon>Ecdysozoa</taxon>
        <taxon>Arthropoda</taxon>
        <taxon>Crustacea</taxon>
        <taxon>Branchiopoda</taxon>
        <taxon>Diplostraca</taxon>
        <taxon>Cladocera</taxon>
        <taxon>Anomopoda</taxon>
        <taxon>Daphniidae</taxon>
        <taxon>Daphnia</taxon>
    </lineage>
</organism>
<proteinExistence type="predicted"/>
<reference evidence="1 2" key="1">
    <citation type="journal article" date="2023" name="Nucleic Acids Res.">
        <title>The hologenome of Daphnia magna reveals possible DNA methylation and microbiome-mediated evolution of the host genome.</title>
        <authorList>
            <person name="Chaturvedi A."/>
            <person name="Li X."/>
            <person name="Dhandapani V."/>
            <person name="Marshall H."/>
            <person name="Kissane S."/>
            <person name="Cuenca-Cambronero M."/>
            <person name="Asole G."/>
            <person name="Calvet F."/>
            <person name="Ruiz-Romero M."/>
            <person name="Marangio P."/>
            <person name="Guigo R."/>
            <person name="Rago D."/>
            <person name="Mirbahai L."/>
            <person name="Eastwood N."/>
            <person name="Colbourne J.K."/>
            <person name="Zhou J."/>
            <person name="Mallon E."/>
            <person name="Orsini L."/>
        </authorList>
    </citation>
    <scope>NUCLEOTIDE SEQUENCE [LARGE SCALE GENOMIC DNA]</scope>
    <source>
        <strain evidence="1">LRV0_1</strain>
    </source>
</reference>
<comment type="caution">
    <text evidence="1">The sequence shown here is derived from an EMBL/GenBank/DDBJ whole genome shotgun (WGS) entry which is preliminary data.</text>
</comment>
<dbReference type="Proteomes" id="UP001234178">
    <property type="component" value="Unassembled WGS sequence"/>
</dbReference>
<name>A0ABR0B2A5_9CRUS</name>
<evidence type="ECO:0000313" key="1">
    <source>
        <dbReference type="EMBL" id="KAK4035828.1"/>
    </source>
</evidence>
<evidence type="ECO:0000313" key="2">
    <source>
        <dbReference type="Proteomes" id="UP001234178"/>
    </source>
</evidence>
<dbReference type="EMBL" id="JAOYFB010000040">
    <property type="protein sequence ID" value="KAK4035828.1"/>
    <property type="molecule type" value="Genomic_DNA"/>
</dbReference>
<gene>
    <name evidence="1" type="ORF">OUZ56_027910</name>
</gene>
<keyword evidence="2" id="KW-1185">Reference proteome</keyword>
<protein>
    <submittedName>
        <fullName evidence="1">Uncharacterized protein</fullName>
    </submittedName>
</protein>